<dbReference type="PROSITE" id="PS50102">
    <property type="entry name" value="RRM"/>
    <property type="match status" value="1"/>
</dbReference>
<dbReference type="Gene3D" id="3.30.70.330">
    <property type="match status" value="1"/>
</dbReference>
<feature type="region of interest" description="Disordered" evidence="2">
    <location>
        <begin position="63"/>
        <end position="100"/>
    </location>
</feature>
<dbReference type="SUPFAM" id="SSF54928">
    <property type="entry name" value="RNA-binding domain, RBD"/>
    <property type="match status" value="1"/>
</dbReference>
<keyword evidence="5" id="KW-1185">Reference proteome</keyword>
<dbReference type="OrthoDB" id="272703at2759"/>
<feature type="region of interest" description="Disordered" evidence="2">
    <location>
        <begin position="183"/>
        <end position="202"/>
    </location>
</feature>
<evidence type="ECO:0000313" key="5">
    <source>
        <dbReference type="Proteomes" id="UP000799539"/>
    </source>
</evidence>
<evidence type="ECO:0000256" key="1">
    <source>
        <dbReference type="PROSITE-ProRule" id="PRU00176"/>
    </source>
</evidence>
<dbReference type="EMBL" id="ML992670">
    <property type="protein sequence ID" value="KAF2213490.1"/>
    <property type="molecule type" value="Genomic_DNA"/>
</dbReference>
<accession>A0A6A6FJB4</accession>
<dbReference type="Proteomes" id="UP000799539">
    <property type="component" value="Unassembled WGS sequence"/>
</dbReference>
<dbReference type="InterPro" id="IPR025742">
    <property type="entry name" value="CSTF2_hinge"/>
</dbReference>
<dbReference type="Pfam" id="PF14327">
    <property type="entry name" value="CSTF2_hinge"/>
    <property type="match status" value="1"/>
</dbReference>
<reference evidence="4" key="1">
    <citation type="journal article" date="2020" name="Stud. Mycol.">
        <title>101 Dothideomycetes genomes: a test case for predicting lifestyles and emergence of pathogens.</title>
        <authorList>
            <person name="Haridas S."/>
            <person name="Albert R."/>
            <person name="Binder M."/>
            <person name="Bloem J."/>
            <person name="Labutti K."/>
            <person name="Salamov A."/>
            <person name="Andreopoulos B."/>
            <person name="Baker S."/>
            <person name="Barry K."/>
            <person name="Bills G."/>
            <person name="Bluhm B."/>
            <person name="Cannon C."/>
            <person name="Castanera R."/>
            <person name="Culley D."/>
            <person name="Daum C."/>
            <person name="Ezra D."/>
            <person name="Gonzalez J."/>
            <person name="Henrissat B."/>
            <person name="Kuo A."/>
            <person name="Liang C."/>
            <person name="Lipzen A."/>
            <person name="Lutzoni F."/>
            <person name="Magnuson J."/>
            <person name="Mondo S."/>
            <person name="Nolan M."/>
            <person name="Ohm R."/>
            <person name="Pangilinan J."/>
            <person name="Park H.-J."/>
            <person name="Ramirez L."/>
            <person name="Alfaro M."/>
            <person name="Sun H."/>
            <person name="Tritt A."/>
            <person name="Yoshinaga Y."/>
            <person name="Zwiers L.-H."/>
            <person name="Turgeon B."/>
            <person name="Goodwin S."/>
            <person name="Spatafora J."/>
            <person name="Crous P."/>
            <person name="Grigoriev I."/>
        </authorList>
    </citation>
    <scope>NUCLEOTIDE SEQUENCE</scope>
    <source>
        <strain evidence="4">SCOH1-5</strain>
    </source>
</reference>
<gene>
    <name evidence="4" type="ORF">CERZMDRAFT_6779</name>
</gene>
<feature type="non-terminal residue" evidence="4">
    <location>
        <position position="1"/>
    </location>
</feature>
<dbReference type="SMART" id="SM00360">
    <property type="entry name" value="RRM"/>
    <property type="match status" value="1"/>
</dbReference>
<keyword evidence="1" id="KW-0694">RNA-binding</keyword>
<evidence type="ECO:0000259" key="3">
    <source>
        <dbReference type="PROSITE" id="PS50102"/>
    </source>
</evidence>
<dbReference type="InterPro" id="IPR000504">
    <property type="entry name" value="RRM_dom"/>
</dbReference>
<dbReference type="GO" id="GO:0005847">
    <property type="term" value="C:mRNA cleavage and polyadenylation specificity factor complex"/>
    <property type="evidence" value="ECO:0007669"/>
    <property type="project" value="TreeGrafter"/>
</dbReference>
<feature type="non-terminal residue" evidence="4">
    <location>
        <position position="202"/>
    </location>
</feature>
<dbReference type="InterPro" id="IPR035979">
    <property type="entry name" value="RBD_domain_sf"/>
</dbReference>
<dbReference type="Gene3D" id="1.25.40.630">
    <property type="match status" value="1"/>
</dbReference>
<evidence type="ECO:0000256" key="2">
    <source>
        <dbReference type="SAM" id="MobiDB-lite"/>
    </source>
</evidence>
<dbReference type="Pfam" id="PF00076">
    <property type="entry name" value="RRM_1"/>
    <property type="match status" value="1"/>
</dbReference>
<dbReference type="PANTHER" id="PTHR45735:SF2">
    <property type="entry name" value="CLEAVAGE STIMULATION FACTOR SUBUNIT 2"/>
    <property type="match status" value="1"/>
</dbReference>
<dbReference type="InterPro" id="IPR012677">
    <property type="entry name" value="Nucleotide-bd_a/b_plait_sf"/>
</dbReference>
<proteinExistence type="predicted"/>
<dbReference type="AlphaFoldDB" id="A0A6A6FJB4"/>
<organism evidence="4 5">
    <name type="scientific">Cercospora zeae-maydis SCOH1-5</name>
    <dbReference type="NCBI Taxonomy" id="717836"/>
    <lineage>
        <taxon>Eukaryota</taxon>
        <taxon>Fungi</taxon>
        <taxon>Dikarya</taxon>
        <taxon>Ascomycota</taxon>
        <taxon>Pezizomycotina</taxon>
        <taxon>Dothideomycetes</taxon>
        <taxon>Dothideomycetidae</taxon>
        <taxon>Mycosphaerellales</taxon>
        <taxon>Mycosphaerellaceae</taxon>
        <taxon>Cercospora</taxon>
    </lineage>
</organism>
<name>A0A6A6FJB4_9PEZI</name>
<protein>
    <recommendedName>
        <fullName evidence="3">RRM domain-containing protein</fullName>
    </recommendedName>
</protein>
<evidence type="ECO:0000313" key="4">
    <source>
        <dbReference type="EMBL" id="KAF2213490.1"/>
    </source>
</evidence>
<dbReference type="GO" id="GO:0003729">
    <property type="term" value="F:mRNA binding"/>
    <property type="evidence" value="ECO:0007669"/>
    <property type="project" value="TreeGrafter"/>
</dbReference>
<sequence>ISEEQIMEIFGRVGQVVGFRLVFDKETQQPKGFGFLEYTDTDAAASAVRNLDGYELGGRTLRVDYSNDNRSTNNSNQNQNQDSNRAAPPFNMNGKQSRPPPGVTAFDAISQNMRAYPTPNLIDFISQLKVLCTSNPGQANALFTQAPQLAYASFQAMLLLDLVDANQVRQLLAHFPLAVQPAPPAQPSPAMPPQGMPPGYPP</sequence>
<feature type="domain" description="RRM" evidence="3">
    <location>
        <begin position="1"/>
        <end position="68"/>
    </location>
</feature>
<dbReference type="PANTHER" id="PTHR45735">
    <property type="entry name" value="CLEAVAGE STIMULATION FACTOR SUBUNIT 2"/>
    <property type="match status" value="1"/>
</dbReference>
<feature type="compositionally biased region" description="Low complexity" evidence="2">
    <location>
        <begin position="68"/>
        <end position="85"/>
    </location>
</feature>